<dbReference type="EMBL" id="CP162599">
    <property type="protein sequence ID" value="XDK32628.1"/>
    <property type="molecule type" value="Genomic_DNA"/>
</dbReference>
<evidence type="ECO:0000313" key="1">
    <source>
        <dbReference type="EMBL" id="XDK32628.1"/>
    </source>
</evidence>
<proteinExistence type="predicted"/>
<accession>A0AB39HN59</accession>
<name>A0AB39HN59_9BACI</name>
<dbReference type="PROSITE" id="PS51257">
    <property type="entry name" value="PROKAR_LIPOPROTEIN"/>
    <property type="match status" value="1"/>
</dbReference>
<dbReference type="RefSeq" id="WP_368653316.1">
    <property type="nucleotide sequence ID" value="NZ_CP162599.1"/>
</dbReference>
<protein>
    <submittedName>
        <fullName evidence="1">Uncharacterized protein</fullName>
    </submittedName>
</protein>
<reference evidence="1" key="1">
    <citation type="submission" date="2024-07" db="EMBL/GenBank/DDBJ databases">
        <title>Halotolerant mesophilic bacterium Ornithinibacillus sp. 4-3, sp. nov., isolated from soil.</title>
        <authorList>
            <person name="Sidarenka A.V."/>
            <person name="Guliayeva D.E."/>
            <person name="Leanovich S.I."/>
            <person name="Hileuskaya K.S."/>
            <person name="Akhremchuk A.E."/>
            <person name="Sikolenko M.A."/>
            <person name="Valentovich L.N."/>
        </authorList>
    </citation>
    <scope>NUCLEOTIDE SEQUENCE</scope>
    <source>
        <strain evidence="1">4-3</strain>
    </source>
</reference>
<sequence>MKKLVFLFVLMVLVIAGCGKSEGVPEITELIDEHLNVSPYIPKIDHEIGTVTLEYIVGFEDGDPQSVNVEYKASLDEKVDSELVEVWQEENPATEIIYGDLYMDPAVIVLTIFPEGAGSIIDAEIIEIDGHEIEYLKTEEGLDIVHMNINFDDVGYSIQYAVESDDIDEAAKDFAEDIIKNN</sequence>
<organism evidence="1">
    <name type="scientific">Ornithinibacillus sp. 4-3</name>
    <dbReference type="NCBI Taxonomy" id="3231488"/>
    <lineage>
        <taxon>Bacteria</taxon>
        <taxon>Bacillati</taxon>
        <taxon>Bacillota</taxon>
        <taxon>Bacilli</taxon>
        <taxon>Bacillales</taxon>
        <taxon>Bacillaceae</taxon>
        <taxon>Ornithinibacillus</taxon>
    </lineage>
</organism>
<dbReference type="AlphaFoldDB" id="A0AB39HN59"/>
<gene>
    <name evidence="1" type="ORF">AB4Y30_16720</name>
</gene>